<reference evidence="4" key="1">
    <citation type="journal article" date="2019" name="Int. J. Syst. Evol. Microbiol.">
        <title>The Global Catalogue of Microorganisms (GCM) 10K type strain sequencing project: providing services to taxonomists for standard genome sequencing and annotation.</title>
        <authorList>
            <consortium name="The Broad Institute Genomics Platform"/>
            <consortium name="The Broad Institute Genome Sequencing Center for Infectious Disease"/>
            <person name="Wu L."/>
            <person name="Ma J."/>
        </authorList>
    </citation>
    <scope>NUCLEOTIDE SEQUENCE [LARGE SCALE GENOMIC DNA]</scope>
    <source>
        <strain evidence="4">CCUG 51308</strain>
    </source>
</reference>
<protein>
    <submittedName>
        <fullName evidence="3">SDR family NAD(P)-dependent oxidoreductase</fullName>
        <ecNumber evidence="3">1.1.1.-</ecNumber>
    </submittedName>
</protein>
<proteinExistence type="inferred from homology"/>
<name>A0ABW2INY7_9PROT</name>
<dbReference type="EC" id="1.1.1.-" evidence="3"/>
<keyword evidence="2 3" id="KW-0560">Oxidoreductase</keyword>
<dbReference type="SUPFAM" id="SSF51735">
    <property type="entry name" value="NAD(P)-binding Rossmann-fold domains"/>
    <property type="match status" value="1"/>
</dbReference>
<dbReference type="CDD" id="cd05233">
    <property type="entry name" value="SDR_c"/>
    <property type="match status" value="1"/>
</dbReference>
<dbReference type="PROSITE" id="PS00061">
    <property type="entry name" value="ADH_SHORT"/>
    <property type="match status" value="1"/>
</dbReference>
<keyword evidence="4" id="KW-1185">Reference proteome</keyword>
<dbReference type="PRINTS" id="PR00080">
    <property type="entry name" value="SDRFAMILY"/>
</dbReference>
<dbReference type="GO" id="GO:0016491">
    <property type="term" value="F:oxidoreductase activity"/>
    <property type="evidence" value="ECO:0007669"/>
    <property type="project" value="UniProtKB-KW"/>
</dbReference>
<dbReference type="PANTHER" id="PTHR24321:SF8">
    <property type="entry name" value="ESTRADIOL 17-BETA-DEHYDROGENASE 8-RELATED"/>
    <property type="match status" value="1"/>
</dbReference>
<dbReference type="PANTHER" id="PTHR24321">
    <property type="entry name" value="DEHYDROGENASES, SHORT CHAIN"/>
    <property type="match status" value="1"/>
</dbReference>
<comment type="caution">
    <text evidence="3">The sequence shown here is derived from an EMBL/GenBank/DDBJ whole genome shotgun (WGS) entry which is preliminary data.</text>
</comment>
<evidence type="ECO:0000313" key="4">
    <source>
        <dbReference type="Proteomes" id="UP001596492"/>
    </source>
</evidence>
<dbReference type="InterPro" id="IPR002347">
    <property type="entry name" value="SDR_fam"/>
</dbReference>
<dbReference type="Proteomes" id="UP001596492">
    <property type="component" value="Unassembled WGS sequence"/>
</dbReference>
<dbReference type="PRINTS" id="PR00081">
    <property type="entry name" value="GDHRDH"/>
</dbReference>
<dbReference type="Pfam" id="PF13561">
    <property type="entry name" value="adh_short_C2"/>
    <property type="match status" value="1"/>
</dbReference>
<sequence length="259" mass="28044">MPASLENQIAIVTGGADGIGRAIVELFCKQGAKVCVADVNESFGEALVVQLREKGHEAVFAKTDIVSSESVAAMVKKTVETLGEPTILINNAGVIWENKDLLETTQAQWNKSFGVNVEGMWNCAREVLPYMKKARGGSIVNVGSVHGFKIVRGHFPYAVTKHAVNGLTKNLAVEYGDYNIRVNALVPGMIETPNAFKWWDSMPDPVAGRKAIADLHPLRRNGSLEEIAYPALFLAGPESSFMTGQSLIVDGGRTCVYHD</sequence>
<accession>A0ABW2INY7</accession>
<dbReference type="RefSeq" id="WP_382168189.1">
    <property type="nucleotide sequence ID" value="NZ_JBHTBR010000005.1"/>
</dbReference>
<comment type="similarity">
    <text evidence="1">Belongs to the short-chain dehydrogenases/reductases (SDR) family.</text>
</comment>
<gene>
    <name evidence="3" type="ORF">ACFQS8_13380</name>
</gene>
<evidence type="ECO:0000256" key="2">
    <source>
        <dbReference type="ARBA" id="ARBA00023002"/>
    </source>
</evidence>
<dbReference type="InterPro" id="IPR020904">
    <property type="entry name" value="Sc_DH/Rdtase_CS"/>
</dbReference>
<evidence type="ECO:0000313" key="3">
    <source>
        <dbReference type="EMBL" id="MFC7292617.1"/>
    </source>
</evidence>
<dbReference type="NCBIfam" id="NF005559">
    <property type="entry name" value="PRK07231.1"/>
    <property type="match status" value="1"/>
</dbReference>
<dbReference type="EMBL" id="JBHTBR010000005">
    <property type="protein sequence ID" value="MFC7292617.1"/>
    <property type="molecule type" value="Genomic_DNA"/>
</dbReference>
<evidence type="ECO:0000256" key="1">
    <source>
        <dbReference type="ARBA" id="ARBA00006484"/>
    </source>
</evidence>
<dbReference type="Gene3D" id="3.40.50.720">
    <property type="entry name" value="NAD(P)-binding Rossmann-like Domain"/>
    <property type="match status" value="1"/>
</dbReference>
<dbReference type="InterPro" id="IPR036291">
    <property type="entry name" value="NAD(P)-bd_dom_sf"/>
</dbReference>
<organism evidence="3 4">
    <name type="scientific">Hirschia litorea</name>
    <dbReference type="NCBI Taxonomy" id="1199156"/>
    <lineage>
        <taxon>Bacteria</taxon>
        <taxon>Pseudomonadati</taxon>
        <taxon>Pseudomonadota</taxon>
        <taxon>Alphaproteobacteria</taxon>
        <taxon>Hyphomonadales</taxon>
        <taxon>Hyphomonadaceae</taxon>
        <taxon>Hirschia</taxon>
    </lineage>
</organism>